<evidence type="ECO:0000256" key="6">
    <source>
        <dbReference type="RuleBase" id="RU003894"/>
    </source>
</evidence>
<feature type="compositionally biased region" description="Basic residues" evidence="7">
    <location>
        <begin position="22"/>
        <end position="31"/>
    </location>
</feature>
<evidence type="ECO:0000259" key="8">
    <source>
        <dbReference type="PROSITE" id="PS51504"/>
    </source>
</evidence>
<evidence type="ECO:0000313" key="10">
    <source>
        <dbReference type="Proteomes" id="UP000054630"/>
    </source>
</evidence>
<dbReference type="InterPro" id="IPR036388">
    <property type="entry name" value="WH-like_DNA-bd_sf"/>
</dbReference>
<dbReference type="InterPro" id="IPR036390">
    <property type="entry name" value="WH_DNA-bd_sf"/>
</dbReference>
<feature type="region of interest" description="Disordered" evidence="7">
    <location>
        <begin position="112"/>
        <end position="220"/>
    </location>
</feature>
<comment type="subcellular location">
    <subcellularLocation>
        <location evidence="2">Chromosome</location>
    </subcellularLocation>
    <subcellularLocation>
        <location evidence="1 6">Nucleus</location>
    </subcellularLocation>
</comment>
<dbReference type="Pfam" id="PF00538">
    <property type="entry name" value="Linker_histone"/>
    <property type="match status" value="1"/>
</dbReference>
<reference evidence="9 10" key="1">
    <citation type="submission" date="2015-01" db="EMBL/GenBank/DDBJ databases">
        <title>Evolution of Trichinella species and genotypes.</title>
        <authorList>
            <person name="Korhonen P.K."/>
            <person name="Edoardo P."/>
            <person name="Giuseppe L.R."/>
            <person name="Gasser R.B."/>
        </authorList>
    </citation>
    <scope>NUCLEOTIDE SEQUENCE [LARGE SCALE GENOMIC DNA]</scope>
    <source>
        <strain evidence="9">ISS37</strain>
    </source>
</reference>
<dbReference type="CDD" id="cd00073">
    <property type="entry name" value="H15"/>
    <property type="match status" value="1"/>
</dbReference>
<evidence type="ECO:0000256" key="2">
    <source>
        <dbReference type="ARBA" id="ARBA00004286"/>
    </source>
</evidence>
<feature type="domain" description="H15" evidence="8">
    <location>
        <begin position="35"/>
        <end position="111"/>
    </location>
</feature>
<protein>
    <submittedName>
        <fullName evidence="9">Histone H1.4</fullName>
    </submittedName>
</protein>
<dbReference type="STRING" id="6336.A0A0V0RI86"/>
<dbReference type="GO" id="GO:0003677">
    <property type="term" value="F:DNA binding"/>
    <property type="evidence" value="ECO:0007669"/>
    <property type="project" value="UniProtKB-KW"/>
</dbReference>
<dbReference type="Proteomes" id="UP000054630">
    <property type="component" value="Unassembled WGS sequence"/>
</dbReference>
<evidence type="ECO:0000256" key="1">
    <source>
        <dbReference type="ARBA" id="ARBA00004123"/>
    </source>
</evidence>
<dbReference type="InterPro" id="IPR005819">
    <property type="entry name" value="H1/H5"/>
</dbReference>
<feature type="compositionally biased region" description="Low complexity" evidence="7">
    <location>
        <begin position="1"/>
        <end position="20"/>
    </location>
</feature>
<dbReference type="PRINTS" id="PR00624">
    <property type="entry name" value="HISTONEH5"/>
</dbReference>
<feature type="compositionally biased region" description="Basic residues" evidence="7">
    <location>
        <begin position="149"/>
        <end position="158"/>
    </location>
</feature>
<sequence>MSSPNVAASATSNPAATPNAQKKSRAPKKPKTASNHPAYTEMIVTALKTLKDHHGSSRQGLLKYIMAHYNVGSDAKMVNAHMKMALKRGLKSGAIKLAKGTGASGRFRVGETKPAVVKKPKKASTTVKKTVKKSTKKQTAGASSASTKVKAKNPKKPKSASSTSAAAASAKKTKAAAKPKKVKATAATATSKKPKASKPKVAKPKKPSTPKTKKPTQKKA</sequence>
<keyword evidence="4 6" id="KW-0238">DNA-binding</keyword>
<name>A0A0V0RI86_9BILA</name>
<evidence type="ECO:0000313" key="9">
    <source>
        <dbReference type="EMBL" id="KRX14193.1"/>
    </source>
</evidence>
<dbReference type="GO" id="GO:0000786">
    <property type="term" value="C:nucleosome"/>
    <property type="evidence" value="ECO:0007669"/>
    <property type="project" value="InterPro"/>
</dbReference>
<gene>
    <name evidence="9" type="primary">hil-4</name>
    <name evidence="9" type="ORF">T07_11208</name>
</gene>
<dbReference type="Gene3D" id="1.10.10.10">
    <property type="entry name" value="Winged helix-like DNA-binding domain superfamily/Winged helix DNA-binding domain"/>
    <property type="match status" value="1"/>
</dbReference>
<dbReference type="GO" id="GO:0006334">
    <property type="term" value="P:nucleosome assembly"/>
    <property type="evidence" value="ECO:0007669"/>
    <property type="project" value="InterPro"/>
</dbReference>
<dbReference type="EMBL" id="JYDL01000168">
    <property type="protein sequence ID" value="KRX14193.1"/>
    <property type="molecule type" value="Genomic_DNA"/>
</dbReference>
<organism evidence="9 10">
    <name type="scientific">Trichinella nelsoni</name>
    <dbReference type="NCBI Taxonomy" id="6336"/>
    <lineage>
        <taxon>Eukaryota</taxon>
        <taxon>Metazoa</taxon>
        <taxon>Ecdysozoa</taxon>
        <taxon>Nematoda</taxon>
        <taxon>Enoplea</taxon>
        <taxon>Dorylaimia</taxon>
        <taxon>Trichinellida</taxon>
        <taxon>Trichinellidae</taxon>
        <taxon>Trichinella</taxon>
    </lineage>
</organism>
<evidence type="ECO:0000256" key="4">
    <source>
        <dbReference type="ARBA" id="ARBA00023125"/>
    </source>
</evidence>
<dbReference type="AlphaFoldDB" id="A0A0V0RI86"/>
<feature type="compositionally biased region" description="Low complexity" evidence="7">
    <location>
        <begin position="159"/>
        <end position="170"/>
    </location>
</feature>
<dbReference type="PROSITE" id="PS51504">
    <property type="entry name" value="H15"/>
    <property type="match status" value="1"/>
</dbReference>
<feature type="region of interest" description="Disordered" evidence="7">
    <location>
        <begin position="1"/>
        <end position="37"/>
    </location>
</feature>
<keyword evidence="5 6" id="KW-0539">Nucleus</keyword>
<dbReference type="FunFam" id="1.10.10.10:FF:000140">
    <property type="entry name" value="Histone H1.0"/>
    <property type="match status" value="1"/>
</dbReference>
<dbReference type="SUPFAM" id="SSF46785">
    <property type="entry name" value="Winged helix' DNA-binding domain"/>
    <property type="match status" value="1"/>
</dbReference>
<evidence type="ECO:0000256" key="7">
    <source>
        <dbReference type="SAM" id="MobiDB-lite"/>
    </source>
</evidence>
<dbReference type="SMART" id="SM00526">
    <property type="entry name" value="H15"/>
    <property type="match status" value="1"/>
</dbReference>
<evidence type="ECO:0000256" key="3">
    <source>
        <dbReference type="ARBA" id="ARBA00022454"/>
    </source>
</evidence>
<dbReference type="OrthoDB" id="1110759at2759"/>
<keyword evidence="3 6" id="KW-0158">Chromosome</keyword>
<dbReference type="GO" id="GO:0030527">
    <property type="term" value="F:structural constituent of chromatin"/>
    <property type="evidence" value="ECO:0007669"/>
    <property type="project" value="InterPro"/>
</dbReference>
<comment type="similarity">
    <text evidence="6">Belongs to the histone H1/H5 family.</text>
</comment>
<feature type="compositionally biased region" description="Basic residues" evidence="7">
    <location>
        <begin position="171"/>
        <end position="183"/>
    </location>
</feature>
<keyword evidence="10" id="KW-1185">Reference proteome</keyword>
<dbReference type="InterPro" id="IPR005818">
    <property type="entry name" value="Histone_H1/H5_H15"/>
</dbReference>
<dbReference type="GO" id="GO:0005634">
    <property type="term" value="C:nucleus"/>
    <property type="evidence" value="ECO:0007669"/>
    <property type="project" value="UniProtKB-SubCell"/>
</dbReference>
<proteinExistence type="inferred from homology"/>
<feature type="compositionally biased region" description="Basic residues" evidence="7">
    <location>
        <begin position="192"/>
        <end position="220"/>
    </location>
</feature>
<accession>A0A0V0RI86</accession>
<evidence type="ECO:0000256" key="5">
    <source>
        <dbReference type="ARBA" id="ARBA00023242"/>
    </source>
</evidence>
<comment type="caution">
    <text evidence="9">The sequence shown here is derived from an EMBL/GenBank/DDBJ whole genome shotgun (WGS) entry which is preliminary data.</text>
</comment>